<organism evidence="3 4">
    <name type="scientific">Morchella conica CCBAS932</name>
    <dbReference type="NCBI Taxonomy" id="1392247"/>
    <lineage>
        <taxon>Eukaryota</taxon>
        <taxon>Fungi</taxon>
        <taxon>Dikarya</taxon>
        <taxon>Ascomycota</taxon>
        <taxon>Pezizomycotina</taxon>
        <taxon>Pezizomycetes</taxon>
        <taxon>Pezizales</taxon>
        <taxon>Morchellaceae</taxon>
        <taxon>Morchella</taxon>
    </lineage>
</organism>
<evidence type="ECO:0000256" key="1">
    <source>
        <dbReference type="SAM" id="MobiDB-lite"/>
    </source>
</evidence>
<dbReference type="Pfam" id="PF01426">
    <property type="entry name" value="BAH"/>
    <property type="match status" value="1"/>
</dbReference>
<dbReference type="EMBL" id="ML119118">
    <property type="protein sequence ID" value="RPB14315.1"/>
    <property type="molecule type" value="Genomic_DNA"/>
</dbReference>
<dbReference type="Gene3D" id="2.30.30.490">
    <property type="match status" value="1"/>
</dbReference>
<dbReference type="OrthoDB" id="10259622at2759"/>
<feature type="region of interest" description="Disordered" evidence="1">
    <location>
        <begin position="290"/>
        <end position="352"/>
    </location>
</feature>
<reference evidence="3 4" key="1">
    <citation type="journal article" date="2018" name="Nat. Ecol. Evol.">
        <title>Pezizomycetes genomes reveal the molecular basis of ectomycorrhizal truffle lifestyle.</title>
        <authorList>
            <person name="Murat C."/>
            <person name="Payen T."/>
            <person name="Noel B."/>
            <person name="Kuo A."/>
            <person name="Morin E."/>
            <person name="Chen J."/>
            <person name="Kohler A."/>
            <person name="Krizsan K."/>
            <person name="Balestrini R."/>
            <person name="Da Silva C."/>
            <person name="Montanini B."/>
            <person name="Hainaut M."/>
            <person name="Levati E."/>
            <person name="Barry K.W."/>
            <person name="Belfiori B."/>
            <person name="Cichocki N."/>
            <person name="Clum A."/>
            <person name="Dockter R.B."/>
            <person name="Fauchery L."/>
            <person name="Guy J."/>
            <person name="Iotti M."/>
            <person name="Le Tacon F."/>
            <person name="Lindquist E.A."/>
            <person name="Lipzen A."/>
            <person name="Malagnac F."/>
            <person name="Mello A."/>
            <person name="Molinier V."/>
            <person name="Miyauchi S."/>
            <person name="Poulain J."/>
            <person name="Riccioni C."/>
            <person name="Rubini A."/>
            <person name="Sitrit Y."/>
            <person name="Splivallo R."/>
            <person name="Traeger S."/>
            <person name="Wang M."/>
            <person name="Zifcakova L."/>
            <person name="Wipf D."/>
            <person name="Zambonelli A."/>
            <person name="Paolocci F."/>
            <person name="Nowrousian M."/>
            <person name="Ottonello S."/>
            <person name="Baldrian P."/>
            <person name="Spatafora J.W."/>
            <person name="Henrissat B."/>
            <person name="Nagy L.G."/>
            <person name="Aury J.M."/>
            <person name="Wincker P."/>
            <person name="Grigoriev I.V."/>
            <person name="Bonfante P."/>
            <person name="Martin F.M."/>
        </authorList>
    </citation>
    <scope>NUCLEOTIDE SEQUENCE [LARGE SCALE GENOMIC DNA]</scope>
    <source>
        <strain evidence="3 4">CCBAS932</strain>
    </source>
</reference>
<feature type="compositionally biased region" description="Low complexity" evidence="1">
    <location>
        <begin position="10"/>
        <end position="19"/>
    </location>
</feature>
<name>A0A3N4L8J0_9PEZI</name>
<proteinExistence type="predicted"/>
<dbReference type="SUPFAM" id="SSF57903">
    <property type="entry name" value="FYVE/PHD zinc finger"/>
    <property type="match status" value="1"/>
</dbReference>
<gene>
    <name evidence="3" type="ORF">P167DRAFT_503589</name>
</gene>
<dbReference type="InterPro" id="IPR001025">
    <property type="entry name" value="BAH_dom"/>
</dbReference>
<dbReference type="Gene3D" id="3.30.40.10">
    <property type="entry name" value="Zinc/RING finger domain, C3HC4 (zinc finger)"/>
    <property type="match status" value="1"/>
</dbReference>
<dbReference type="PANTHER" id="PTHR46364">
    <property type="entry name" value="OS08G0421900 PROTEIN"/>
    <property type="match status" value="1"/>
</dbReference>
<protein>
    <recommendedName>
        <fullName evidence="2">BAH domain-containing protein</fullName>
    </recommendedName>
</protein>
<feature type="compositionally biased region" description="Low complexity" evidence="1">
    <location>
        <begin position="323"/>
        <end position="338"/>
    </location>
</feature>
<dbReference type="PROSITE" id="PS51038">
    <property type="entry name" value="BAH"/>
    <property type="match status" value="1"/>
</dbReference>
<dbReference type="STRING" id="1392247.A0A3N4L8J0"/>
<accession>A0A3N4L8J0</accession>
<dbReference type="InParanoid" id="A0A3N4L8J0"/>
<feature type="region of interest" description="Disordered" evidence="1">
    <location>
        <begin position="1"/>
        <end position="25"/>
    </location>
</feature>
<evidence type="ECO:0000259" key="2">
    <source>
        <dbReference type="PROSITE" id="PS51038"/>
    </source>
</evidence>
<sequence length="405" mass="44878">MAGKRKRASSDNAASAGDNTEMEEAPVAVLSECPFKIEYKSPAIKKAIVKKAKQAAAKRQKSTVTSGEAPPKQELDQTVPEDMPATIFTINPKKQWDTLKKYRHFVVGTESFALQEYIFVNHDNIPHGIDITNMDDHKFWVARVLEIRAIDEAHVYLRVYWLYWPEELPGGRAPYHGKKELIASNHMEIIDAMTVSGRANVKHWLELDDEEDLPDLFWRQKFDFPSGTLMEVREHCRCHGYYNPDKMMLGCTHCKNWLHEECIVSSVQEYINEALIAGQDPMSPTVALTSAPKPTANDEDKIVTAPPEATLKKGRGRKSLMEAAVSAAPATPTTPANGKKGGKGKGGKTATPAKQLKEVEEKFEVTVRSDSGSNPVVIVKDLRDGAAGATREVSVVCLLCHNVIS</sequence>
<feature type="domain" description="BAH" evidence="2">
    <location>
        <begin position="110"/>
        <end position="233"/>
    </location>
</feature>
<dbReference type="InterPro" id="IPR043151">
    <property type="entry name" value="BAH_sf"/>
</dbReference>
<evidence type="ECO:0000313" key="3">
    <source>
        <dbReference type="EMBL" id="RPB14315.1"/>
    </source>
</evidence>
<dbReference type="InterPro" id="IPR013083">
    <property type="entry name" value="Znf_RING/FYVE/PHD"/>
</dbReference>
<dbReference type="Proteomes" id="UP000277580">
    <property type="component" value="Unassembled WGS sequence"/>
</dbReference>
<dbReference type="SMART" id="SM00439">
    <property type="entry name" value="BAH"/>
    <property type="match status" value="1"/>
</dbReference>
<keyword evidence="4" id="KW-1185">Reference proteome</keyword>
<evidence type="ECO:0000313" key="4">
    <source>
        <dbReference type="Proteomes" id="UP000277580"/>
    </source>
</evidence>
<dbReference type="CDD" id="cd04370">
    <property type="entry name" value="BAH"/>
    <property type="match status" value="1"/>
</dbReference>
<dbReference type="AlphaFoldDB" id="A0A3N4L8J0"/>
<dbReference type="InterPro" id="IPR011011">
    <property type="entry name" value="Znf_FYVE_PHD"/>
</dbReference>
<feature type="region of interest" description="Disordered" evidence="1">
    <location>
        <begin position="56"/>
        <end position="78"/>
    </location>
</feature>
<dbReference type="GO" id="GO:0003682">
    <property type="term" value="F:chromatin binding"/>
    <property type="evidence" value="ECO:0007669"/>
    <property type="project" value="InterPro"/>
</dbReference>